<dbReference type="OrthoDB" id="3788410at2759"/>
<feature type="region of interest" description="Disordered" evidence="1">
    <location>
        <begin position="535"/>
        <end position="565"/>
    </location>
</feature>
<dbReference type="EMBL" id="KV441550">
    <property type="protein sequence ID" value="OAG08599.1"/>
    <property type="molecule type" value="Genomic_DNA"/>
</dbReference>
<feature type="compositionally biased region" description="Polar residues" evidence="1">
    <location>
        <begin position="192"/>
        <end position="204"/>
    </location>
</feature>
<name>A0A177CP86_9PLEO</name>
<reference evidence="3 4" key="1">
    <citation type="submission" date="2016-05" db="EMBL/GenBank/DDBJ databases">
        <title>Comparative analysis of secretome profiles of manganese(II)-oxidizing ascomycete fungi.</title>
        <authorList>
            <consortium name="DOE Joint Genome Institute"/>
            <person name="Zeiner C.A."/>
            <person name="Purvine S.O."/>
            <person name="Zink E.M."/>
            <person name="Wu S."/>
            <person name="Pasa-Tolic L."/>
            <person name="Chaput D.L."/>
            <person name="Haridas S."/>
            <person name="Grigoriev I.V."/>
            <person name="Santelli C.M."/>
            <person name="Hansel C.M."/>
        </authorList>
    </citation>
    <scope>NUCLEOTIDE SEQUENCE [LARGE SCALE GENOMIC DNA]</scope>
    <source>
        <strain evidence="3 4">AP3s5-JAC2a</strain>
    </source>
</reference>
<sequence length="652" mass="70769">MASYTTESKVKVDPGMDPQAPDFVPDAVRPESSVGGTSDRTVTQESYDRSRQTESVARVTSPHSPAPAPAAKVTFVKFTSASTTTTTTDTATTNMSDNSKTPRNKRLSNGPGASSADKYPEDSPTRLRHPPPRFPAAMQNQRRHRAQPQQQKELRVDDMNAWPSLGEVNTQTRNQRRRATRTARSASTSTSGSDTQELTVSQHPNAAALSPEQQDLVESQVQAYRQSLLQKHTPIRTMSVPERKLFQLRPAPYSADQQGSAQHGSSQQYTQQQPEKQVRESRSEMASVGPPFASESLAGLLAAQQQQQLTTQEQQQASPFRTFVPGQNSAYNFDRLAASQQAQREATAAQLRSAFHEMQAHRAAPVSQCTTTIAQLHSTFIEPTYGQPILTGTGYQGHQSYGLQPGAYADYSSLYGHNAPTDTPAAVSRLSQPMTGSLNPSAQGFHPQPEASISANALRGQIDPTFLPVFGTETGRSSQNDPPIAAPAPRGQTSRDYLPVLDTAARTSAHTEASAIHGRINPAYLPVFDTGVEASSTHTDAQAPATEPAWSAADYDVSPPPSLSQALPDLLNPSASGALRPDNRSLSLSQQTGARYGIEIGGLGSSLLGTSDRTNWLPSPWNQLGQQRNTRVQPLGWEWLEQRGQWTREDRK</sequence>
<dbReference type="InParanoid" id="A0A177CP86"/>
<evidence type="ECO:0000313" key="3">
    <source>
        <dbReference type="EMBL" id="OAG08599.1"/>
    </source>
</evidence>
<feature type="region of interest" description="Disordered" evidence="1">
    <location>
        <begin position="1"/>
        <end position="212"/>
    </location>
</feature>
<dbReference type="AlphaFoldDB" id="A0A177CP86"/>
<dbReference type="PROSITE" id="PS50918">
    <property type="entry name" value="WWE"/>
    <property type="match status" value="1"/>
</dbReference>
<feature type="region of interest" description="Disordered" evidence="1">
    <location>
        <begin position="472"/>
        <end position="494"/>
    </location>
</feature>
<feature type="compositionally biased region" description="Low complexity" evidence="1">
    <location>
        <begin position="254"/>
        <end position="275"/>
    </location>
</feature>
<accession>A0A177CP86</accession>
<feature type="region of interest" description="Disordered" evidence="1">
    <location>
        <begin position="252"/>
        <end position="291"/>
    </location>
</feature>
<dbReference type="Proteomes" id="UP000077069">
    <property type="component" value="Unassembled WGS sequence"/>
</dbReference>
<evidence type="ECO:0000256" key="1">
    <source>
        <dbReference type="SAM" id="MobiDB-lite"/>
    </source>
</evidence>
<dbReference type="RefSeq" id="XP_018038964.1">
    <property type="nucleotide sequence ID" value="XM_018181864.1"/>
</dbReference>
<keyword evidence="4" id="KW-1185">Reference proteome</keyword>
<gene>
    <name evidence="3" type="ORF">CC84DRAFT_1203936</name>
</gene>
<feature type="compositionally biased region" description="Low complexity" evidence="1">
    <location>
        <begin position="79"/>
        <end position="93"/>
    </location>
</feature>
<feature type="compositionally biased region" description="Polar residues" evidence="1">
    <location>
        <begin position="34"/>
        <end position="45"/>
    </location>
</feature>
<dbReference type="InterPro" id="IPR004170">
    <property type="entry name" value="WWE_dom"/>
</dbReference>
<evidence type="ECO:0000313" key="4">
    <source>
        <dbReference type="Proteomes" id="UP000077069"/>
    </source>
</evidence>
<feature type="domain" description="WWE" evidence="2">
    <location>
        <begin position="623"/>
        <end position="652"/>
    </location>
</feature>
<feature type="compositionally biased region" description="Low complexity" evidence="1">
    <location>
        <begin position="182"/>
        <end position="191"/>
    </location>
</feature>
<dbReference type="GeneID" id="28765350"/>
<protein>
    <recommendedName>
        <fullName evidence="2">WWE domain-containing protein</fullName>
    </recommendedName>
</protein>
<organism evidence="3 4">
    <name type="scientific">Paraphaeosphaeria sporulosa</name>
    <dbReference type="NCBI Taxonomy" id="1460663"/>
    <lineage>
        <taxon>Eukaryota</taxon>
        <taxon>Fungi</taxon>
        <taxon>Dikarya</taxon>
        <taxon>Ascomycota</taxon>
        <taxon>Pezizomycotina</taxon>
        <taxon>Dothideomycetes</taxon>
        <taxon>Pleosporomycetidae</taxon>
        <taxon>Pleosporales</taxon>
        <taxon>Massarineae</taxon>
        <taxon>Didymosphaeriaceae</taxon>
        <taxon>Paraphaeosphaeria</taxon>
    </lineage>
</organism>
<evidence type="ECO:0000259" key="2">
    <source>
        <dbReference type="PROSITE" id="PS50918"/>
    </source>
</evidence>
<proteinExistence type="predicted"/>